<evidence type="ECO:0000313" key="4">
    <source>
        <dbReference type="EMBL" id="RGO52142.1"/>
    </source>
</evidence>
<evidence type="ECO:0000313" key="11">
    <source>
        <dbReference type="Proteomes" id="UP000283652"/>
    </source>
</evidence>
<dbReference type="GeneID" id="74987568"/>
<evidence type="ECO:0000313" key="7">
    <source>
        <dbReference type="Proteomes" id="UP000260664"/>
    </source>
</evidence>
<dbReference type="AlphaFoldDB" id="A0A3E4MLJ6"/>
<dbReference type="Proteomes" id="UP000261208">
    <property type="component" value="Unassembled WGS sequence"/>
</dbReference>
<evidence type="ECO:0000313" key="9">
    <source>
        <dbReference type="Proteomes" id="UP000261208"/>
    </source>
</evidence>
<evidence type="ECO:0000313" key="8">
    <source>
        <dbReference type="Proteomes" id="UP000261055"/>
    </source>
</evidence>
<evidence type="ECO:0000313" key="2">
    <source>
        <dbReference type="EMBL" id="RGI80617.1"/>
    </source>
</evidence>
<evidence type="ECO:0000313" key="5">
    <source>
        <dbReference type="EMBL" id="RGR61030.1"/>
    </source>
</evidence>
<protein>
    <submittedName>
        <fullName evidence="3">Pyridoxamine 5'-phosphate oxidase</fullName>
    </submittedName>
</protein>
<proteinExistence type="predicted"/>
<dbReference type="InterPro" id="IPR011576">
    <property type="entry name" value="Pyridox_Oxase_N"/>
</dbReference>
<evidence type="ECO:0000313" key="3">
    <source>
        <dbReference type="EMBL" id="RGK50678.1"/>
    </source>
</evidence>
<dbReference type="Proteomes" id="UP000260664">
    <property type="component" value="Unassembled WGS sequence"/>
</dbReference>
<dbReference type="EMBL" id="QSQQ01000001">
    <property type="protein sequence ID" value="RGK50678.1"/>
    <property type="molecule type" value="Genomic_DNA"/>
</dbReference>
<evidence type="ECO:0000313" key="10">
    <source>
        <dbReference type="Proteomes" id="UP000266376"/>
    </source>
</evidence>
<evidence type="ECO:0000313" key="6">
    <source>
        <dbReference type="EMBL" id="RGW55763.1"/>
    </source>
</evidence>
<dbReference type="EMBL" id="QSOI01000029">
    <property type="protein sequence ID" value="RGI80617.1"/>
    <property type="molecule type" value="Genomic_DNA"/>
</dbReference>
<feature type="domain" description="Pyridoxamine 5'-phosphate oxidase N-terminal" evidence="1">
    <location>
        <begin position="5"/>
        <end position="94"/>
    </location>
</feature>
<dbReference type="InterPro" id="IPR012349">
    <property type="entry name" value="Split_barrel_FMN-bd"/>
</dbReference>
<dbReference type="EMBL" id="QRUK01000002">
    <property type="protein sequence ID" value="RGR61030.1"/>
    <property type="molecule type" value="Genomic_DNA"/>
</dbReference>
<dbReference type="RefSeq" id="WP_117495882.1">
    <property type="nucleotide sequence ID" value="NZ_QRUK01000002.1"/>
</dbReference>
<organism evidence="3 9">
    <name type="scientific">Dorea formicigenerans</name>
    <dbReference type="NCBI Taxonomy" id="39486"/>
    <lineage>
        <taxon>Bacteria</taxon>
        <taxon>Bacillati</taxon>
        <taxon>Bacillota</taxon>
        <taxon>Clostridia</taxon>
        <taxon>Lachnospirales</taxon>
        <taxon>Lachnospiraceae</taxon>
        <taxon>Dorea</taxon>
    </lineage>
</organism>
<dbReference type="Proteomes" id="UP000261055">
    <property type="component" value="Unassembled WGS sequence"/>
</dbReference>
<evidence type="ECO:0000259" key="1">
    <source>
        <dbReference type="Pfam" id="PF01243"/>
    </source>
</evidence>
<keyword evidence="8" id="KW-1185">Reference proteome</keyword>
<dbReference type="EMBL" id="QSAJ01000002">
    <property type="protein sequence ID" value="RGW55763.1"/>
    <property type="molecule type" value="Genomic_DNA"/>
</dbReference>
<dbReference type="Proteomes" id="UP000283652">
    <property type="component" value="Unassembled WGS sequence"/>
</dbReference>
<dbReference type="Proteomes" id="UP000266376">
    <property type="component" value="Unassembled WGS sequence"/>
</dbReference>
<dbReference type="Gene3D" id="2.30.110.10">
    <property type="entry name" value="Electron Transport, Fmn-binding Protein, Chain A"/>
    <property type="match status" value="1"/>
</dbReference>
<comment type="caution">
    <text evidence="3">The sequence shown here is derived from an EMBL/GenBank/DDBJ whole genome shotgun (WGS) entry which is preliminary data.</text>
</comment>
<dbReference type="EMBL" id="QSVQ01000005">
    <property type="protein sequence ID" value="RGO52142.1"/>
    <property type="molecule type" value="Genomic_DNA"/>
</dbReference>
<name>A0A3E4MLJ6_9FIRM</name>
<dbReference type="SUPFAM" id="SSF50475">
    <property type="entry name" value="FMN-binding split barrel"/>
    <property type="match status" value="1"/>
</dbReference>
<dbReference type="Pfam" id="PF01243">
    <property type="entry name" value="PNPOx_N"/>
    <property type="match status" value="1"/>
</dbReference>
<sequence>MTNIEKVNQFLDEAKIFYFLTTDGDKPKGRPFGFHMLDDGKLYFGCGTFKNVFSQLTKNSHVEVLALNGNEFMRYDGTVKIVKDEALLEKVRTAMPEIMNLYDKNGWEMGMFYIENGHAEIRGMMDLKDEFDV</sequence>
<reference evidence="7 8" key="1">
    <citation type="submission" date="2018-08" db="EMBL/GenBank/DDBJ databases">
        <title>A genome reference for cultivated species of the human gut microbiota.</title>
        <authorList>
            <person name="Zou Y."/>
            <person name="Xue W."/>
            <person name="Luo G."/>
        </authorList>
    </citation>
    <scope>NUCLEOTIDE SEQUENCE [LARGE SCALE GENOMIC DNA]</scope>
    <source>
        <strain evidence="6 10">AF12-11</strain>
        <strain evidence="5 11">AF25-11</strain>
        <strain evidence="4 8">OM02-12</strain>
        <strain evidence="3 9">TF11-11</strain>
        <strain evidence="2 7">TM09-19AC</strain>
    </source>
</reference>
<accession>A0A3E4MLJ6</accession>
<gene>
    <name evidence="6" type="ORF">DWV67_01505</name>
    <name evidence="5" type="ORF">DWY33_01405</name>
    <name evidence="4" type="ORF">DXB12_06010</name>
    <name evidence="3" type="ORF">DXD10_00785</name>
    <name evidence="2" type="ORF">DXD84_14260</name>
</gene>